<dbReference type="AlphaFoldDB" id="A0A0L6UNC3"/>
<sequence length="266" mass="30959">PNPPLVHKFNGENSSKLRGFLQSYDCKKVLYAALYLGGRASQWFEPYLPPQKPISLLFYQQLGQIQTTIFHLDNGKVSTYIAQFRTFHRITDQLFLTGQQLKTLQKLIDQTIELKNCYHDKIRSNEKADSTQYFKVQEEVPIKTFYPFSFDFGPKDNSIQRNKREGKGKEFVCIVLPNWQKNRSSRFILFDSLNKPYRVLLDSGTNVSFISLECEKQQSLPLTDLKSFPVDFVKSLKETSFWVSKKTKSTFHFSNAMTSWCIGIQM</sequence>
<gene>
    <name evidence="1" type="ORF">VP01_5084g1</name>
</gene>
<name>A0A0L6UNC3_9BASI</name>
<evidence type="ECO:0000313" key="1">
    <source>
        <dbReference type="EMBL" id="KNZ49325.1"/>
    </source>
</evidence>
<feature type="non-terminal residue" evidence="1">
    <location>
        <position position="1"/>
    </location>
</feature>
<keyword evidence="2" id="KW-1185">Reference proteome</keyword>
<evidence type="ECO:0000313" key="2">
    <source>
        <dbReference type="Proteomes" id="UP000037035"/>
    </source>
</evidence>
<evidence type="ECO:0008006" key="3">
    <source>
        <dbReference type="Google" id="ProtNLM"/>
    </source>
</evidence>
<dbReference type="Proteomes" id="UP000037035">
    <property type="component" value="Unassembled WGS sequence"/>
</dbReference>
<accession>A0A0L6UNC3</accession>
<comment type="caution">
    <text evidence="1">The sequence shown here is derived from an EMBL/GenBank/DDBJ whole genome shotgun (WGS) entry which is preliminary data.</text>
</comment>
<organism evidence="1 2">
    <name type="scientific">Puccinia sorghi</name>
    <dbReference type="NCBI Taxonomy" id="27349"/>
    <lineage>
        <taxon>Eukaryota</taxon>
        <taxon>Fungi</taxon>
        <taxon>Dikarya</taxon>
        <taxon>Basidiomycota</taxon>
        <taxon>Pucciniomycotina</taxon>
        <taxon>Pucciniomycetes</taxon>
        <taxon>Pucciniales</taxon>
        <taxon>Pucciniaceae</taxon>
        <taxon>Puccinia</taxon>
    </lineage>
</organism>
<protein>
    <recommendedName>
        <fullName evidence="3">Retrotransposon gag domain-containing protein</fullName>
    </recommendedName>
</protein>
<dbReference type="EMBL" id="LAVV01010258">
    <property type="protein sequence ID" value="KNZ49325.1"/>
    <property type="molecule type" value="Genomic_DNA"/>
</dbReference>
<reference evidence="1 2" key="1">
    <citation type="submission" date="2015-08" db="EMBL/GenBank/DDBJ databases">
        <title>Next Generation Sequencing and Analysis of the Genome of Puccinia sorghi L Schw, the Causal Agent of Maize Common Rust.</title>
        <authorList>
            <person name="Rochi L."/>
            <person name="Burguener G."/>
            <person name="Darino M."/>
            <person name="Turjanski A."/>
            <person name="Kreff E."/>
            <person name="Dieguez M.J."/>
            <person name="Sacco F."/>
        </authorList>
    </citation>
    <scope>NUCLEOTIDE SEQUENCE [LARGE SCALE GENOMIC DNA]</scope>
    <source>
        <strain evidence="1 2">RO10H11247</strain>
    </source>
</reference>
<proteinExistence type="predicted"/>
<dbReference type="OrthoDB" id="4847360at2759"/>
<dbReference type="VEuPathDB" id="FungiDB:VP01_5084g1"/>